<protein>
    <submittedName>
        <fullName evidence="1">Uncharacterized protein</fullName>
    </submittedName>
</protein>
<evidence type="ECO:0000313" key="1">
    <source>
        <dbReference type="EMBL" id="SNB83801.1"/>
    </source>
</evidence>
<dbReference type="Proteomes" id="UP000198418">
    <property type="component" value="Unassembled WGS sequence"/>
</dbReference>
<organism evidence="1 2">
    <name type="scientific">Rhodoblastus acidophilus</name>
    <name type="common">Rhodopseudomonas acidophila</name>
    <dbReference type="NCBI Taxonomy" id="1074"/>
    <lineage>
        <taxon>Bacteria</taxon>
        <taxon>Pseudomonadati</taxon>
        <taxon>Pseudomonadota</taxon>
        <taxon>Alphaproteobacteria</taxon>
        <taxon>Hyphomicrobiales</taxon>
        <taxon>Rhodoblastaceae</taxon>
        <taxon>Rhodoblastus</taxon>
    </lineage>
</organism>
<dbReference type="AlphaFoldDB" id="A0A212SDS8"/>
<accession>A0A212SDS8</accession>
<evidence type="ECO:0000313" key="2">
    <source>
        <dbReference type="Proteomes" id="UP000198418"/>
    </source>
</evidence>
<keyword evidence="2" id="KW-1185">Reference proteome</keyword>
<reference evidence="2" key="1">
    <citation type="submission" date="2017-06" db="EMBL/GenBank/DDBJ databases">
        <authorList>
            <person name="Varghese N."/>
            <person name="Submissions S."/>
        </authorList>
    </citation>
    <scope>NUCLEOTIDE SEQUENCE [LARGE SCALE GENOMIC DNA]</scope>
    <source>
        <strain evidence="2">DSM 137</strain>
    </source>
</reference>
<dbReference type="EMBL" id="FYDG01000030">
    <property type="protein sequence ID" value="SNB83801.1"/>
    <property type="molecule type" value="Genomic_DNA"/>
</dbReference>
<sequence>MSHLTPAQEALAISRRKEIYELLHPETKAGTAGANARWNDASDNLSFASATSEATGKDKRTVERAAARGEALGDDLKAVEGTSLDKGELEALEKKARPTVG</sequence>
<gene>
    <name evidence="1" type="ORF">SAMN06265338_13013</name>
</gene>
<proteinExistence type="predicted"/>
<name>A0A212SDS8_RHOAC</name>